<sequence length="146" mass="16352">MRYMVPLIWLSKGVLGPRVAPGPPDRQKTCRVCVRNLFSSEDSVPYFVCSKCGLKVCDDCASYSSRISHNDLYIRPASQISIWLQKTNENEVSKGISGTKNISAGSYLLSLRVLKEIFPVIKDNLVEHIDGLFKDGNFPQPFKIAK</sequence>
<accession>A0AA88LIN3</accession>
<proteinExistence type="predicted"/>
<dbReference type="AlphaFoldDB" id="A0AA88LIN3"/>
<dbReference type="Gene3D" id="3.30.40.10">
    <property type="entry name" value="Zinc/RING finger domain, C3HC4 (zinc finger)"/>
    <property type="match status" value="1"/>
</dbReference>
<comment type="caution">
    <text evidence="1">The sequence shown here is derived from an EMBL/GenBank/DDBJ whole genome shotgun (WGS) entry which is preliminary data.</text>
</comment>
<dbReference type="SUPFAM" id="SSF57850">
    <property type="entry name" value="RING/U-box"/>
    <property type="match status" value="1"/>
</dbReference>
<dbReference type="EMBL" id="JAVRJZ010000003">
    <property type="protein sequence ID" value="KAK2725171.1"/>
    <property type="molecule type" value="Genomic_DNA"/>
</dbReference>
<gene>
    <name evidence="1" type="ORF">QYM36_001575</name>
</gene>
<keyword evidence="2" id="KW-1185">Reference proteome</keyword>
<organism evidence="1 2">
    <name type="scientific">Artemia franciscana</name>
    <name type="common">Brine shrimp</name>
    <name type="synonym">Artemia sanfranciscana</name>
    <dbReference type="NCBI Taxonomy" id="6661"/>
    <lineage>
        <taxon>Eukaryota</taxon>
        <taxon>Metazoa</taxon>
        <taxon>Ecdysozoa</taxon>
        <taxon>Arthropoda</taxon>
        <taxon>Crustacea</taxon>
        <taxon>Branchiopoda</taxon>
        <taxon>Anostraca</taxon>
        <taxon>Artemiidae</taxon>
        <taxon>Artemia</taxon>
    </lineage>
</organism>
<protein>
    <submittedName>
        <fullName evidence="1">Uncharacterized protein</fullName>
    </submittedName>
</protein>
<evidence type="ECO:0000313" key="1">
    <source>
        <dbReference type="EMBL" id="KAK2725171.1"/>
    </source>
</evidence>
<evidence type="ECO:0000313" key="2">
    <source>
        <dbReference type="Proteomes" id="UP001187531"/>
    </source>
</evidence>
<reference evidence="1" key="1">
    <citation type="submission" date="2023-07" db="EMBL/GenBank/DDBJ databases">
        <title>Chromosome-level genome assembly of Artemia franciscana.</title>
        <authorList>
            <person name="Jo E."/>
        </authorList>
    </citation>
    <scope>NUCLEOTIDE SEQUENCE</scope>
    <source>
        <tissue evidence="1">Whole body</tissue>
    </source>
</reference>
<dbReference type="InterPro" id="IPR013083">
    <property type="entry name" value="Znf_RING/FYVE/PHD"/>
</dbReference>
<dbReference type="Proteomes" id="UP001187531">
    <property type="component" value="Unassembled WGS sequence"/>
</dbReference>
<name>A0AA88LIN3_ARTSF</name>